<name>A0AAV4S7U9_CAEEX</name>
<dbReference type="InterPro" id="IPR043502">
    <property type="entry name" value="DNA/RNA_pol_sf"/>
</dbReference>
<evidence type="ECO:0000313" key="3">
    <source>
        <dbReference type="Proteomes" id="UP001054945"/>
    </source>
</evidence>
<dbReference type="Pfam" id="PF17919">
    <property type="entry name" value="RT_RNaseH_2"/>
    <property type="match status" value="1"/>
</dbReference>
<dbReference type="Proteomes" id="UP001054945">
    <property type="component" value="Unassembled WGS sequence"/>
</dbReference>
<protein>
    <submittedName>
        <fullName evidence="2">Retrovirus-related Pol polyprotein from transposon 17.6</fullName>
    </submittedName>
</protein>
<feature type="domain" description="Reverse transcriptase/retrotransposon-derived protein RNase H-like" evidence="1">
    <location>
        <begin position="50"/>
        <end position="107"/>
    </location>
</feature>
<reference evidence="2 3" key="1">
    <citation type="submission" date="2021-06" db="EMBL/GenBank/DDBJ databases">
        <title>Caerostris extrusa draft genome.</title>
        <authorList>
            <person name="Kono N."/>
            <person name="Arakawa K."/>
        </authorList>
    </citation>
    <scope>NUCLEOTIDE SEQUENCE [LARGE SCALE GENOMIC DNA]</scope>
</reference>
<organism evidence="2 3">
    <name type="scientific">Caerostris extrusa</name>
    <name type="common">Bark spider</name>
    <name type="synonym">Caerostris bankana</name>
    <dbReference type="NCBI Taxonomy" id="172846"/>
    <lineage>
        <taxon>Eukaryota</taxon>
        <taxon>Metazoa</taxon>
        <taxon>Ecdysozoa</taxon>
        <taxon>Arthropoda</taxon>
        <taxon>Chelicerata</taxon>
        <taxon>Arachnida</taxon>
        <taxon>Araneae</taxon>
        <taxon>Araneomorphae</taxon>
        <taxon>Entelegynae</taxon>
        <taxon>Araneoidea</taxon>
        <taxon>Araneidae</taxon>
        <taxon>Caerostris</taxon>
    </lineage>
</organism>
<evidence type="ECO:0000313" key="2">
    <source>
        <dbReference type="EMBL" id="GIY29004.1"/>
    </source>
</evidence>
<dbReference type="SUPFAM" id="SSF56672">
    <property type="entry name" value="DNA/RNA polymerases"/>
    <property type="match status" value="1"/>
</dbReference>
<dbReference type="GO" id="GO:0071897">
    <property type="term" value="P:DNA biosynthetic process"/>
    <property type="evidence" value="ECO:0007669"/>
    <property type="project" value="UniProtKB-ARBA"/>
</dbReference>
<dbReference type="EMBL" id="BPLR01009012">
    <property type="protein sequence ID" value="GIY29004.1"/>
    <property type="molecule type" value="Genomic_DNA"/>
</dbReference>
<sequence>MEIKFAQKYVKYLGHIVRQILRTPEEVKVQTIKDYPPPKTKTEVRAFLGQELLCNKPTLHALDFNKQFIVQTDASDYGMGIILSQLDEKQTEHLVSYLSEQCSVRERK</sequence>
<dbReference type="PANTHER" id="PTHR34072">
    <property type="entry name" value="ENZYMATIC POLYPROTEIN-RELATED"/>
    <property type="match status" value="1"/>
</dbReference>
<dbReference type="InterPro" id="IPR041577">
    <property type="entry name" value="RT_RNaseH_2"/>
</dbReference>
<comment type="caution">
    <text evidence="2">The sequence shown here is derived from an EMBL/GenBank/DDBJ whole genome shotgun (WGS) entry which is preliminary data.</text>
</comment>
<evidence type="ECO:0000259" key="1">
    <source>
        <dbReference type="Pfam" id="PF17919"/>
    </source>
</evidence>
<keyword evidence="3" id="KW-1185">Reference proteome</keyword>
<gene>
    <name evidence="2" type="primary">pol_4420</name>
    <name evidence="2" type="ORF">CEXT_217701</name>
</gene>
<accession>A0AAV4S7U9</accession>
<proteinExistence type="predicted"/>
<dbReference type="AlphaFoldDB" id="A0AAV4S7U9"/>
<dbReference type="PANTHER" id="PTHR34072:SF52">
    <property type="entry name" value="RIBONUCLEASE H"/>
    <property type="match status" value="1"/>
</dbReference>